<dbReference type="AlphaFoldDB" id="A0A8C2DLT5"/>
<comment type="function">
    <text evidence="14">Converts testosterone (T) into 5-alpha-dihydrotestosterone (DHT) and progesterone or corticosterone into their corresponding 5-alpha-3-oxosteroids. It plays a central role in sexual differentiation and androgen physiology.</text>
</comment>
<evidence type="ECO:0000256" key="6">
    <source>
        <dbReference type="ARBA" id="ARBA00022824"/>
    </source>
</evidence>
<comment type="similarity">
    <text evidence="3 18">Belongs to the steroid 5-alpha reductase family.</text>
</comment>
<dbReference type="EC" id="1.3.1.22" evidence="18"/>
<proteinExistence type="inferred from homology"/>
<dbReference type="GO" id="GO:0047751">
    <property type="term" value="F:3-oxo-5-alpha-steroid 4-dehydrogenase (NADP+) activity"/>
    <property type="evidence" value="ECO:0007669"/>
    <property type="project" value="UniProtKB-EC"/>
</dbReference>
<dbReference type="Proteomes" id="UP000694427">
    <property type="component" value="Unplaced"/>
</dbReference>
<keyword evidence="10 18" id="KW-1133">Transmembrane helix</keyword>
<comment type="catalytic activity">
    <reaction evidence="17">
        <text>17beta-hydroxy-5alpha-androstan-3-one + NADP(+) = testosterone + NADPH + H(+)</text>
        <dbReference type="Rhea" id="RHEA:50820"/>
        <dbReference type="ChEBI" id="CHEBI:15378"/>
        <dbReference type="ChEBI" id="CHEBI:16330"/>
        <dbReference type="ChEBI" id="CHEBI:17347"/>
        <dbReference type="ChEBI" id="CHEBI:57783"/>
        <dbReference type="ChEBI" id="CHEBI:58349"/>
        <dbReference type="EC" id="1.3.1.22"/>
    </reaction>
    <physiologicalReaction direction="right-to-left" evidence="17">
        <dbReference type="Rhea" id="RHEA:50822"/>
    </physiologicalReaction>
</comment>
<name>A0A8C2DLT5_CYPCA</name>
<evidence type="ECO:0000313" key="21">
    <source>
        <dbReference type="Proteomes" id="UP000694427"/>
    </source>
</evidence>
<reference evidence="20" key="1">
    <citation type="submission" date="2025-05" db="UniProtKB">
        <authorList>
            <consortium name="Ensembl"/>
        </authorList>
    </citation>
    <scope>IDENTIFICATION</scope>
</reference>
<evidence type="ECO:0000256" key="2">
    <source>
        <dbReference type="ARBA" id="ARBA00004477"/>
    </source>
</evidence>
<keyword evidence="11" id="KW-0560">Oxidoreductase</keyword>
<evidence type="ECO:0000259" key="19">
    <source>
        <dbReference type="Pfam" id="PF02544"/>
    </source>
</evidence>
<dbReference type="Gene3D" id="1.20.120.1630">
    <property type="match status" value="1"/>
</dbReference>
<dbReference type="GO" id="GO:0007548">
    <property type="term" value="P:sex differentiation"/>
    <property type="evidence" value="ECO:0007669"/>
    <property type="project" value="UniProtKB-KW"/>
</dbReference>
<keyword evidence="13 18" id="KW-0472">Membrane</keyword>
<evidence type="ECO:0000256" key="1">
    <source>
        <dbReference type="ARBA" id="ARBA00004154"/>
    </source>
</evidence>
<keyword evidence="5" id="KW-0221">Differentiation</keyword>
<comment type="subcellular location">
    <subcellularLocation>
        <location evidence="2">Endoplasmic reticulum membrane</location>
        <topology evidence="2">Multi-pass membrane protein</topology>
    </subcellularLocation>
    <subcellularLocation>
        <location evidence="1">Microsome membrane</location>
        <topology evidence="1">Multi-pass membrane protein</topology>
    </subcellularLocation>
</comment>
<dbReference type="InterPro" id="IPR039357">
    <property type="entry name" value="SRD5A/TECR"/>
</dbReference>
<evidence type="ECO:0000256" key="3">
    <source>
        <dbReference type="ARBA" id="ARBA00007742"/>
    </source>
</evidence>
<dbReference type="GO" id="GO:0006702">
    <property type="term" value="P:androgen biosynthetic process"/>
    <property type="evidence" value="ECO:0007669"/>
    <property type="project" value="UniProtKB-ARBA"/>
</dbReference>
<dbReference type="GO" id="GO:0030154">
    <property type="term" value="P:cell differentiation"/>
    <property type="evidence" value="ECO:0007669"/>
    <property type="project" value="UniProtKB-KW"/>
</dbReference>
<keyword evidence="21" id="KW-1185">Reference proteome</keyword>
<dbReference type="Ensembl" id="ENSCCRT00020031327.1">
    <property type="protein sequence ID" value="ENSCCRP00020028574.1"/>
    <property type="gene ID" value="ENSCCRG00020013045.1"/>
</dbReference>
<accession>A0A8C2DLT5</accession>
<keyword evidence="6" id="KW-0256">Endoplasmic reticulum</keyword>
<evidence type="ECO:0000256" key="9">
    <source>
        <dbReference type="ARBA" id="ARBA00022928"/>
    </source>
</evidence>
<evidence type="ECO:0000313" key="20">
    <source>
        <dbReference type="Ensembl" id="ENSCCRP00020028574.1"/>
    </source>
</evidence>
<evidence type="ECO:0000256" key="8">
    <source>
        <dbReference type="ARBA" id="ARBA00022857"/>
    </source>
</evidence>
<dbReference type="Ensembl" id="ENSCCRT00010014189.1">
    <property type="protein sequence ID" value="ENSCCRP00010013029.1"/>
    <property type="gene ID" value="ENSCCRG00010005553.1"/>
</dbReference>
<dbReference type="PIRSF" id="PIRSF015596">
    <property type="entry name" value="5_alpha-SR2"/>
    <property type="match status" value="1"/>
</dbReference>
<evidence type="ECO:0000313" key="22">
    <source>
        <dbReference type="Proteomes" id="UP000694701"/>
    </source>
</evidence>
<evidence type="ECO:0000256" key="4">
    <source>
        <dbReference type="ARBA" id="ARBA00022692"/>
    </source>
</evidence>
<evidence type="ECO:0000256" key="10">
    <source>
        <dbReference type="ARBA" id="ARBA00022989"/>
    </source>
</evidence>
<evidence type="ECO:0000256" key="14">
    <source>
        <dbReference type="ARBA" id="ARBA00045549"/>
    </source>
</evidence>
<dbReference type="PROSITE" id="PS50244">
    <property type="entry name" value="S5A_REDUCTASE"/>
    <property type="match status" value="1"/>
</dbReference>
<comment type="catalytic activity">
    <reaction evidence="15 18">
        <text>a 3-oxo-5alpha-steroid + NADP(+) = a 3-oxo-Delta(4)-steroid + NADPH + H(+)</text>
        <dbReference type="Rhea" id="RHEA:54384"/>
        <dbReference type="ChEBI" id="CHEBI:13601"/>
        <dbReference type="ChEBI" id="CHEBI:15378"/>
        <dbReference type="ChEBI" id="CHEBI:47909"/>
        <dbReference type="ChEBI" id="CHEBI:57783"/>
        <dbReference type="ChEBI" id="CHEBI:58349"/>
        <dbReference type="EC" id="1.3.1.22"/>
    </reaction>
</comment>
<evidence type="ECO:0000256" key="13">
    <source>
        <dbReference type="ARBA" id="ARBA00023136"/>
    </source>
</evidence>
<evidence type="ECO:0000256" key="15">
    <source>
        <dbReference type="ARBA" id="ARBA00048164"/>
    </source>
</evidence>
<keyword evidence="9" id="KW-0726">Sexual differentiation</keyword>
<dbReference type="InterPro" id="IPR001104">
    <property type="entry name" value="3-oxo-5_a-steroid_4-DH_C"/>
</dbReference>
<dbReference type="InterPro" id="IPR016636">
    <property type="entry name" value="3-oxo-5-alpha-steroid_4-DH"/>
</dbReference>
<comment type="catalytic activity">
    <reaction evidence="16">
        <text>5alpha-pregnane-3,20-dione + NADP(+) = progesterone + NADPH + H(+)</text>
        <dbReference type="Rhea" id="RHEA:21952"/>
        <dbReference type="ChEBI" id="CHEBI:15378"/>
        <dbReference type="ChEBI" id="CHEBI:17026"/>
        <dbReference type="ChEBI" id="CHEBI:28952"/>
        <dbReference type="ChEBI" id="CHEBI:57783"/>
        <dbReference type="ChEBI" id="CHEBI:58349"/>
        <dbReference type="EC" id="1.3.1.22"/>
    </reaction>
    <physiologicalReaction direction="right-to-left" evidence="16">
        <dbReference type="Rhea" id="RHEA:21954"/>
    </physiologicalReaction>
</comment>
<dbReference type="FunFam" id="1.20.120.1630:FF:000002">
    <property type="entry name" value="Steroid 5 alpha-reductase 1"/>
    <property type="match status" value="1"/>
</dbReference>
<evidence type="ECO:0000256" key="5">
    <source>
        <dbReference type="ARBA" id="ARBA00022782"/>
    </source>
</evidence>
<dbReference type="PANTHER" id="PTHR10556">
    <property type="entry name" value="3-OXO-5-ALPHA-STEROID 4-DEHYDROGENASE"/>
    <property type="match status" value="1"/>
</dbReference>
<dbReference type="Proteomes" id="UP000694701">
    <property type="component" value="Unplaced"/>
</dbReference>
<evidence type="ECO:0000256" key="17">
    <source>
        <dbReference type="ARBA" id="ARBA00049397"/>
    </source>
</evidence>
<feature type="domain" description="3-oxo-5-alpha-steroid 4-dehydrogenase C-terminal" evidence="19">
    <location>
        <begin position="104"/>
        <end position="252"/>
    </location>
</feature>
<dbReference type="GO" id="GO:0005789">
    <property type="term" value="C:endoplasmic reticulum membrane"/>
    <property type="evidence" value="ECO:0007669"/>
    <property type="project" value="UniProtKB-SubCell"/>
</dbReference>
<feature type="transmembrane region" description="Helical" evidence="18">
    <location>
        <begin position="199"/>
        <end position="222"/>
    </location>
</feature>
<evidence type="ECO:0000256" key="7">
    <source>
        <dbReference type="ARBA" id="ARBA00022848"/>
    </source>
</evidence>
<protein>
    <recommendedName>
        <fullName evidence="18">3-oxo-5alpha-steroid 4-dehydrogenase (NADP(+))</fullName>
        <ecNumber evidence="18">1.3.1.22</ecNumber>
    </recommendedName>
</protein>
<evidence type="ECO:0000256" key="12">
    <source>
        <dbReference type="ARBA" id="ARBA00023098"/>
    </source>
</evidence>
<keyword evidence="4 18" id="KW-0812">Transmembrane</keyword>
<sequence>MLCQENTIHYCSWTFVVGGVLYLLRQITTHTPYGRYVDTKVPGMMVPAKAAWFFQELPSFLVPVLLFLTTESLPGIGRHLLLWTFCLHYFQRTFLYSMMTKGRPCPLHIVVYAVSFCSVNGFLQGHYMLHCSQYHSEWHRDTRLITGLLMFFTGMAINIHSDYILRNLRKPGEVSYKIPRGGMFELVSCANFFGEILEWFGYAVATWSFPAFSFALFTFCSIGPRAYHHHRYYLEKFKDYPKSRKAVIPFLL</sequence>
<dbReference type="Pfam" id="PF02544">
    <property type="entry name" value="Steroid_dh"/>
    <property type="match status" value="1"/>
</dbReference>
<feature type="transmembrane region" description="Helical" evidence="18">
    <location>
        <begin position="144"/>
        <end position="161"/>
    </location>
</feature>
<evidence type="ECO:0000256" key="11">
    <source>
        <dbReference type="ARBA" id="ARBA00023002"/>
    </source>
</evidence>
<evidence type="ECO:0000256" key="16">
    <source>
        <dbReference type="ARBA" id="ARBA00048292"/>
    </source>
</evidence>
<organism evidence="20 22">
    <name type="scientific">Cyprinus carpio</name>
    <name type="common">Common carp</name>
    <dbReference type="NCBI Taxonomy" id="7962"/>
    <lineage>
        <taxon>Eukaryota</taxon>
        <taxon>Metazoa</taxon>
        <taxon>Chordata</taxon>
        <taxon>Craniata</taxon>
        <taxon>Vertebrata</taxon>
        <taxon>Euteleostomi</taxon>
        <taxon>Actinopterygii</taxon>
        <taxon>Neopterygii</taxon>
        <taxon>Teleostei</taxon>
        <taxon>Ostariophysi</taxon>
        <taxon>Cypriniformes</taxon>
        <taxon>Cyprinidae</taxon>
        <taxon>Cyprininae</taxon>
        <taxon>Cyprinus</taxon>
    </lineage>
</organism>
<keyword evidence="8" id="KW-0521">NADP</keyword>
<dbReference type="PANTHER" id="PTHR10556:SF37">
    <property type="entry name" value="3-OXO-5-ALPHA-STEROID 4-DEHYDROGENASE 2"/>
    <property type="match status" value="1"/>
</dbReference>
<keyword evidence="7" id="KW-0492">Microsome</keyword>
<feature type="transmembrane region" description="Helical" evidence="18">
    <location>
        <begin position="105"/>
        <end position="123"/>
    </location>
</feature>
<keyword evidence="12" id="KW-0443">Lipid metabolism</keyword>
<evidence type="ECO:0000256" key="18">
    <source>
        <dbReference type="PIRNR" id="PIRNR015596"/>
    </source>
</evidence>
<feature type="transmembrane region" description="Helical" evidence="18">
    <location>
        <begin position="7"/>
        <end position="24"/>
    </location>
</feature>